<feature type="non-terminal residue" evidence="1">
    <location>
        <position position="1"/>
    </location>
</feature>
<dbReference type="Proteomes" id="UP000831701">
    <property type="component" value="Chromosome 2"/>
</dbReference>
<evidence type="ECO:0000313" key="2">
    <source>
        <dbReference type="Proteomes" id="UP000831701"/>
    </source>
</evidence>
<dbReference type="EMBL" id="CM041532">
    <property type="protein sequence ID" value="KAI3376417.1"/>
    <property type="molecule type" value="Genomic_DNA"/>
</dbReference>
<comment type="caution">
    <text evidence="1">The sequence shown here is derived from an EMBL/GenBank/DDBJ whole genome shotgun (WGS) entry which is preliminary data.</text>
</comment>
<organism evidence="1 2">
    <name type="scientific">Scortum barcoo</name>
    <name type="common">barcoo grunter</name>
    <dbReference type="NCBI Taxonomy" id="214431"/>
    <lineage>
        <taxon>Eukaryota</taxon>
        <taxon>Metazoa</taxon>
        <taxon>Chordata</taxon>
        <taxon>Craniata</taxon>
        <taxon>Vertebrata</taxon>
        <taxon>Euteleostomi</taxon>
        <taxon>Actinopterygii</taxon>
        <taxon>Neopterygii</taxon>
        <taxon>Teleostei</taxon>
        <taxon>Neoteleostei</taxon>
        <taxon>Acanthomorphata</taxon>
        <taxon>Eupercaria</taxon>
        <taxon>Centrarchiformes</taxon>
        <taxon>Terapontoidei</taxon>
        <taxon>Terapontidae</taxon>
        <taxon>Scortum</taxon>
    </lineage>
</organism>
<gene>
    <name evidence="1" type="ORF">L3Q82_016438</name>
</gene>
<evidence type="ECO:0000313" key="1">
    <source>
        <dbReference type="EMBL" id="KAI3376417.1"/>
    </source>
</evidence>
<name>A0ACB8XA74_9TELE</name>
<accession>A0ACB8XA74</accession>
<sequence>QQEVRPGQDAPLRCRAPRGASIRLLEWSRTDLKERGYVFFYRNQRSYENYQLPSFRGRVELRDPEMKDGDVSVILKNVTAEDAGGYECRVLISTHNQTTSTQMKHLIELTVTDSGESAERLSSSPSSETSGSTAPSVTWILNFLTGRPQAVRMGSTTSSTLTLNTGAPQGCVLSPLLYSLFTHDCVATHSSNTIIKFADDTTVIGLITTATMRRLQRGQRSEP</sequence>
<protein>
    <submittedName>
        <fullName evidence="1">Uncharacterized protein</fullName>
    </submittedName>
</protein>
<proteinExistence type="predicted"/>
<reference evidence="1" key="1">
    <citation type="submission" date="2022-04" db="EMBL/GenBank/DDBJ databases">
        <title>Jade perch genome.</title>
        <authorList>
            <person name="Chao B."/>
        </authorList>
    </citation>
    <scope>NUCLEOTIDE SEQUENCE</scope>
    <source>
        <strain evidence="1">CB-2022</strain>
    </source>
</reference>
<keyword evidence="2" id="KW-1185">Reference proteome</keyword>